<dbReference type="RefSeq" id="WP_109678793.1">
    <property type="nucleotide sequence ID" value="NZ_CP086615.1"/>
</dbReference>
<dbReference type="AlphaFoldDB" id="A0A2U2N1G6"/>
<sequence>MYSGNPDRRPAAPVTVSRLRRMKSEGKPIACLTAYDYSLARVEDAAGVDFVLVGDSLGNVVQGRPTTLPVTVDDIVYHTRCVVPACERALVVADMPFLSYTDERAALDCAARLMKEGGAQMVKLEGAGDQTGIVAALARAGVPVCAHLGLQPQLVHKMGGYRVQGRDEAGADALLAEARQLEAAGADVLLVECIPAVLGERLAGELAIPVIGIGAGAACDGQILVVQDVLGITPGRSPRFARDFLADGGSIQAAIGAYVEAVRERRFPTPEHSF</sequence>
<keyword evidence="8 11" id="KW-0460">Magnesium</keyword>
<organism evidence="12 13">
    <name type="scientific">Sediminicurvatus halobius</name>
    <dbReference type="NCBI Taxonomy" id="2182432"/>
    <lineage>
        <taxon>Bacteria</taxon>
        <taxon>Pseudomonadati</taxon>
        <taxon>Pseudomonadota</taxon>
        <taxon>Gammaproteobacteria</taxon>
        <taxon>Chromatiales</taxon>
        <taxon>Ectothiorhodospiraceae</taxon>
        <taxon>Sediminicurvatus</taxon>
    </lineage>
</organism>
<comment type="pathway">
    <text evidence="1 8">Cofactor biosynthesis; (R)-pantothenate biosynthesis; (R)-pantoate from 3-methyl-2-oxobutanoate: step 1/2.</text>
</comment>
<dbReference type="PANTHER" id="PTHR20881:SF0">
    <property type="entry name" value="3-METHYL-2-OXOBUTANOATE HYDROXYMETHYLTRANSFERASE"/>
    <property type="match status" value="1"/>
</dbReference>
<evidence type="ECO:0000256" key="5">
    <source>
        <dbReference type="ARBA" id="ARBA00022679"/>
    </source>
</evidence>
<evidence type="ECO:0000256" key="6">
    <source>
        <dbReference type="ARBA" id="ARBA00022723"/>
    </source>
</evidence>
<evidence type="ECO:0000256" key="11">
    <source>
        <dbReference type="PIRSR" id="PIRSR000388-3"/>
    </source>
</evidence>
<feature type="binding site" evidence="8 11">
    <location>
        <position position="55"/>
    </location>
    <ligand>
        <name>Mg(2+)</name>
        <dbReference type="ChEBI" id="CHEBI:18420"/>
    </ligand>
</feature>
<dbReference type="UniPathway" id="UPA00028">
    <property type="reaction ID" value="UER00003"/>
</dbReference>
<feature type="binding site" evidence="8 11">
    <location>
        <position position="125"/>
    </location>
    <ligand>
        <name>Mg(2+)</name>
        <dbReference type="ChEBI" id="CHEBI:18420"/>
    </ligand>
</feature>
<keyword evidence="12" id="KW-0489">Methyltransferase</keyword>
<comment type="subcellular location">
    <subcellularLocation>
        <location evidence="8">Cytoplasm</location>
    </subcellularLocation>
</comment>
<protein>
    <recommendedName>
        <fullName evidence="8">3-methyl-2-oxobutanoate hydroxymethyltransferase</fullName>
        <ecNumber evidence="8">2.1.2.11</ecNumber>
    </recommendedName>
    <alternativeName>
        <fullName evidence="8">Ketopantoate hydroxymethyltransferase</fullName>
        <shortName evidence="8">KPHMT</shortName>
    </alternativeName>
</protein>
<dbReference type="PIRSF" id="PIRSF000388">
    <property type="entry name" value="Pantoate_hydroxy_MeTrfase"/>
    <property type="match status" value="1"/>
</dbReference>
<comment type="function">
    <text evidence="7 8">Catalyzes the reversible reaction in which hydroxymethyl group from 5,10-methylenetetrahydrofolate is transferred onto alpha-ketoisovalerate to form ketopantoate.</text>
</comment>
<keyword evidence="13" id="KW-1185">Reference proteome</keyword>
<evidence type="ECO:0000256" key="7">
    <source>
        <dbReference type="ARBA" id="ARBA00056497"/>
    </source>
</evidence>
<evidence type="ECO:0000256" key="2">
    <source>
        <dbReference type="ARBA" id="ARBA00008676"/>
    </source>
</evidence>
<feature type="binding site" evidence="8 10">
    <location>
        <position position="123"/>
    </location>
    <ligand>
        <name>3-methyl-2-oxobutanoate</name>
        <dbReference type="ChEBI" id="CHEBI:11851"/>
    </ligand>
</feature>
<dbReference type="GO" id="GO:0008168">
    <property type="term" value="F:methyltransferase activity"/>
    <property type="evidence" value="ECO:0007669"/>
    <property type="project" value="UniProtKB-KW"/>
</dbReference>
<keyword evidence="4 8" id="KW-0566">Pantothenate biosynthesis</keyword>
<feature type="binding site" evidence="8 10">
    <location>
        <begin position="55"/>
        <end position="56"/>
    </location>
    <ligand>
        <name>3-methyl-2-oxobutanoate</name>
        <dbReference type="ChEBI" id="CHEBI:11851"/>
    </ligand>
</feature>
<dbReference type="InterPro" id="IPR003700">
    <property type="entry name" value="Pantoate_hydroxy_MeTrfase"/>
</dbReference>
<dbReference type="InterPro" id="IPR040442">
    <property type="entry name" value="Pyrv_kinase-like_dom_sf"/>
</dbReference>
<dbReference type="EMBL" id="QFFI01000015">
    <property type="protein sequence ID" value="PWG62814.1"/>
    <property type="molecule type" value="Genomic_DNA"/>
</dbReference>
<accession>A0A2U2N1G6</accession>
<dbReference type="InterPro" id="IPR015813">
    <property type="entry name" value="Pyrv/PenolPyrv_kinase-like_dom"/>
</dbReference>
<dbReference type="SUPFAM" id="SSF51621">
    <property type="entry name" value="Phosphoenolpyruvate/pyruvate domain"/>
    <property type="match status" value="1"/>
</dbReference>
<dbReference type="CDD" id="cd06557">
    <property type="entry name" value="KPHMT-like"/>
    <property type="match status" value="1"/>
</dbReference>
<evidence type="ECO:0000256" key="9">
    <source>
        <dbReference type="PIRSR" id="PIRSR000388-1"/>
    </source>
</evidence>
<feature type="binding site" evidence="8 10">
    <location>
        <position position="94"/>
    </location>
    <ligand>
        <name>3-methyl-2-oxobutanoate</name>
        <dbReference type="ChEBI" id="CHEBI:11851"/>
    </ligand>
</feature>
<reference evidence="12 13" key="1">
    <citation type="submission" date="2018-05" db="EMBL/GenBank/DDBJ databases">
        <title>Spiribacter halobius sp. nov., a moderately halophilic bacterium isolated from marine solar saltern.</title>
        <authorList>
            <person name="Zheng W.-S."/>
            <person name="Lu D.-C."/>
            <person name="Du Z.-J."/>
        </authorList>
    </citation>
    <scope>NUCLEOTIDE SEQUENCE [LARGE SCALE GENOMIC DNA]</scope>
    <source>
        <strain evidence="12 13">E85</strain>
    </source>
</reference>
<name>A0A2U2N1G6_9GAMM</name>
<dbReference type="GO" id="GO:0032259">
    <property type="term" value="P:methylation"/>
    <property type="evidence" value="ECO:0007669"/>
    <property type="project" value="UniProtKB-KW"/>
</dbReference>
<feature type="binding site" evidence="8 11">
    <location>
        <position position="94"/>
    </location>
    <ligand>
        <name>Mg(2+)</name>
        <dbReference type="ChEBI" id="CHEBI:18420"/>
    </ligand>
</feature>
<dbReference type="GO" id="GO:0003864">
    <property type="term" value="F:3-methyl-2-oxobutanoate hydroxymethyltransferase activity"/>
    <property type="evidence" value="ECO:0007669"/>
    <property type="project" value="UniProtKB-UniRule"/>
</dbReference>
<evidence type="ECO:0000256" key="10">
    <source>
        <dbReference type="PIRSR" id="PIRSR000388-2"/>
    </source>
</evidence>
<evidence type="ECO:0000256" key="3">
    <source>
        <dbReference type="ARBA" id="ARBA00011424"/>
    </source>
</evidence>
<dbReference type="Pfam" id="PF02548">
    <property type="entry name" value="Pantoate_transf"/>
    <property type="match status" value="1"/>
</dbReference>
<keyword evidence="8" id="KW-0963">Cytoplasm</keyword>
<evidence type="ECO:0000256" key="1">
    <source>
        <dbReference type="ARBA" id="ARBA00005033"/>
    </source>
</evidence>
<comment type="catalytic activity">
    <reaction evidence="8">
        <text>(6R)-5,10-methylene-5,6,7,8-tetrahydrofolate + 3-methyl-2-oxobutanoate + H2O = 2-dehydropantoate + (6S)-5,6,7,8-tetrahydrofolate</text>
        <dbReference type="Rhea" id="RHEA:11824"/>
        <dbReference type="ChEBI" id="CHEBI:11561"/>
        <dbReference type="ChEBI" id="CHEBI:11851"/>
        <dbReference type="ChEBI" id="CHEBI:15377"/>
        <dbReference type="ChEBI" id="CHEBI:15636"/>
        <dbReference type="ChEBI" id="CHEBI:57453"/>
        <dbReference type="EC" id="2.1.2.11"/>
    </reaction>
</comment>
<dbReference type="GO" id="GO:0000287">
    <property type="term" value="F:magnesium ion binding"/>
    <property type="evidence" value="ECO:0007669"/>
    <property type="project" value="TreeGrafter"/>
</dbReference>
<dbReference type="Proteomes" id="UP000245474">
    <property type="component" value="Unassembled WGS sequence"/>
</dbReference>
<evidence type="ECO:0000256" key="4">
    <source>
        <dbReference type="ARBA" id="ARBA00022655"/>
    </source>
</evidence>
<feature type="active site" description="Proton acceptor" evidence="8 9">
    <location>
        <position position="192"/>
    </location>
</feature>
<dbReference type="HAMAP" id="MF_00156">
    <property type="entry name" value="PanB"/>
    <property type="match status" value="1"/>
</dbReference>
<keyword evidence="5 8" id="KW-0808">Transferase</keyword>
<evidence type="ECO:0000256" key="8">
    <source>
        <dbReference type="HAMAP-Rule" id="MF_00156"/>
    </source>
</evidence>
<dbReference type="NCBIfam" id="NF001452">
    <property type="entry name" value="PRK00311.1"/>
    <property type="match status" value="1"/>
</dbReference>
<keyword evidence="6 8" id="KW-0479">Metal-binding</keyword>
<proteinExistence type="inferred from homology"/>
<evidence type="ECO:0000313" key="13">
    <source>
        <dbReference type="Proteomes" id="UP000245474"/>
    </source>
</evidence>
<dbReference type="NCBIfam" id="TIGR00222">
    <property type="entry name" value="panB"/>
    <property type="match status" value="1"/>
</dbReference>
<dbReference type="EC" id="2.1.2.11" evidence="8"/>
<comment type="caution">
    <text evidence="12">The sequence shown here is derived from an EMBL/GenBank/DDBJ whole genome shotgun (WGS) entry which is preliminary data.</text>
</comment>
<dbReference type="GO" id="GO:0005737">
    <property type="term" value="C:cytoplasm"/>
    <property type="evidence" value="ECO:0007669"/>
    <property type="project" value="UniProtKB-SubCell"/>
</dbReference>
<dbReference type="FunFam" id="3.20.20.60:FF:000003">
    <property type="entry name" value="3-methyl-2-oxobutanoate hydroxymethyltransferase"/>
    <property type="match status" value="1"/>
</dbReference>
<dbReference type="PANTHER" id="PTHR20881">
    <property type="entry name" value="3-METHYL-2-OXOBUTANOATE HYDROXYMETHYLTRANSFERASE"/>
    <property type="match status" value="1"/>
</dbReference>
<comment type="subunit">
    <text evidence="3 8">Homodecamer; pentamer of dimers.</text>
</comment>
<comment type="similarity">
    <text evidence="2 8">Belongs to the PanB family.</text>
</comment>
<comment type="cofactor">
    <cofactor evidence="8 11">
        <name>Mg(2+)</name>
        <dbReference type="ChEBI" id="CHEBI:18420"/>
    </cofactor>
    <text evidence="8 11">Binds 1 Mg(2+) ion per subunit.</text>
</comment>
<dbReference type="OrthoDB" id="9781789at2"/>
<dbReference type="Gene3D" id="3.20.20.60">
    <property type="entry name" value="Phosphoenolpyruvate-binding domains"/>
    <property type="match status" value="1"/>
</dbReference>
<evidence type="ECO:0000313" key="12">
    <source>
        <dbReference type="EMBL" id="PWG62814.1"/>
    </source>
</evidence>
<gene>
    <name evidence="8 12" type="primary">panB</name>
    <name evidence="12" type="ORF">DEM34_10630</name>
</gene>
<dbReference type="GO" id="GO:0015940">
    <property type="term" value="P:pantothenate biosynthetic process"/>
    <property type="evidence" value="ECO:0007669"/>
    <property type="project" value="UniProtKB-UniRule"/>
</dbReference>